<proteinExistence type="predicted"/>
<comment type="caution">
    <text evidence="2">The sequence shown here is derived from an EMBL/GenBank/DDBJ whole genome shotgun (WGS) entry which is preliminary data.</text>
</comment>
<evidence type="ECO:0000256" key="1">
    <source>
        <dbReference type="SAM" id="MobiDB-lite"/>
    </source>
</evidence>
<feature type="region of interest" description="Disordered" evidence="1">
    <location>
        <begin position="1"/>
        <end position="64"/>
    </location>
</feature>
<organism evidence="2 3">
    <name type="scientific">Phytophthora fragariaefolia</name>
    <dbReference type="NCBI Taxonomy" id="1490495"/>
    <lineage>
        <taxon>Eukaryota</taxon>
        <taxon>Sar</taxon>
        <taxon>Stramenopiles</taxon>
        <taxon>Oomycota</taxon>
        <taxon>Peronosporomycetes</taxon>
        <taxon>Peronosporales</taxon>
        <taxon>Peronosporaceae</taxon>
        <taxon>Phytophthora</taxon>
    </lineage>
</organism>
<feature type="compositionally biased region" description="Low complexity" evidence="1">
    <location>
        <begin position="95"/>
        <end position="104"/>
    </location>
</feature>
<accession>A0A9W7D5I5</accession>
<protein>
    <submittedName>
        <fullName evidence="2">Unnamed protein product</fullName>
    </submittedName>
</protein>
<sequence>MGKKTPRYPDNQCPNALPRQSPRSGDFSPADIDLEAQDQARPGQAMPGQAASNGQNPARSFRHTIQPDAVYVSFNGANDVSAYADDGHAAASNDDWAAANAGARPPQPAADAGIHATAGDFSK</sequence>
<keyword evidence="3" id="KW-1185">Reference proteome</keyword>
<feature type="region of interest" description="Disordered" evidence="1">
    <location>
        <begin position="95"/>
        <end position="123"/>
    </location>
</feature>
<dbReference type="Proteomes" id="UP001165121">
    <property type="component" value="Unassembled WGS sequence"/>
</dbReference>
<evidence type="ECO:0000313" key="2">
    <source>
        <dbReference type="EMBL" id="GMF56185.1"/>
    </source>
</evidence>
<dbReference type="EMBL" id="BSXT01003924">
    <property type="protein sequence ID" value="GMF56185.1"/>
    <property type="molecule type" value="Genomic_DNA"/>
</dbReference>
<name>A0A9W7D5I5_9STRA</name>
<evidence type="ECO:0000313" key="3">
    <source>
        <dbReference type="Proteomes" id="UP001165121"/>
    </source>
</evidence>
<dbReference type="AlphaFoldDB" id="A0A9W7D5I5"/>
<gene>
    <name evidence="2" type="ORF">Pfra01_002380200</name>
</gene>
<reference evidence="2" key="1">
    <citation type="submission" date="2023-04" db="EMBL/GenBank/DDBJ databases">
        <title>Phytophthora fragariaefolia NBRC 109709.</title>
        <authorList>
            <person name="Ichikawa N."/>
            <person name="Sato H."/>
            <person name="Tonouchi N."/>
        </authorList>
    </citation>
    <scope>NUCLEOTIDE SEQUENCE</scope>
    <source>
        <strain evidence="2">NBRC 109709</strain>
    </source>
</reference>